<name>A0A9W9XW06_9EURO</name>
<feature type="compositionally biased region" description="Polar residues" evidence="1">
    <location>
        <begin position="1"/>
        <end position="10"/>
    </location>
</feature>
<evidence type="ECO:0000313" key="3">
    <source>
        <dbReference type="Proteomes" id="UP001149954"/>
    </source>
</evidence>
<accession>A0A9W9XW06</accession>
<reference evidence="2" key="1">
    <citation type="submission" date="2022-12" db="EMBL/GenBank/DDBJ databases">
        <authorList>
            <person name="Petersen C."/>
        </authorList>
    </citation>
    <scope>NUCLEOTIDE SEQUENCE</scope>
    <source>
        <strain evidence="2">IBT 29495</strain>
    </source>
</reference>
<feature type="region of interest" description="Disordered" evidence="1">
    <location>
        <begin position="1"/>
        <end position="24"/>
    </location>
</feature>
<evidence type="ECO:0000256" key="1">
    <source>
        <dbReference type="SAM" id="MobiDB-lite"/>
    </source>
</evidence>
<dbReference type="AlphaFoldDB" id="A0A9W9XW06"/>
<reference evidence="2" key="2">
    <citation type="journal article" date="2023" name="IMA Fungus">
        <title>Comparative genomic study of the Penicillium genus elucidates a diverse pangenome and 15 lateral gene transfer events.</title>
        <authorList>
            <person name="Petersen C."/>
            <person name="Sorensen T."/>
            <person name="Nielsen M.R."/>
            <person name="Sondergaard T.E."/>
            <person name="Sorensen J.L."/>
            <person name="Fitzpatrick D.A."/>
            <person name="Frisvad J.C."/>
            <person name="Nielsen K.L."/>
        </authorList>
    </citation>
    <scope>NUCLEOTIDE SEQUENCE</scope>
    <source>
        <strain evidence="2">IBT 29495</strain>
    </source>
</reference>
<protein>
    <submittedName>
        <fullName evidence="2">Uncharacterized protein</fullName>
    </submittedName>
</protein>
<sequence>MPEVISYQNSCDRRGNGGNGQGWTRDFSHDEWNTIVPKTHFEPATSSLHKLVLYGPYAPIEIEDEDDGSPRRAKLS</sequence>
<organism evidence="2 3">
    <name type="scientific">Penicillium fimorum</name>
    <dbReference type="NCBI Taxonomy" id="1882269"/>
    <lineage>
        <taxon>Eukaryota</taxon>
        <taxon>Fungi</taxon>
        <taxon>Dikarya</taxon>
        <taxon>Ascomycota</taxon>
        <taxon>Pezizomycotina</taxon>
        <taxon>Eurotiomycetes</taxon>
        <taxon>Eurotiomycetidae</taxon>
        <taxon>Eurotiales</taxon>
        <taxon>Aspergillaceae</taxon>
        <taxon>Penicillium</taxon>
    </lineage>
</organism>
<keyword evidence="3" id="KW-1185">Reference proteome</keyword>
<proteinExistence type="predicted"/>
<dbReference type="EMBL" id="JAPWDS010000003">
    <property type="protein sequence ID" value="KAJ5503936.1"/>
    <property type="molecule type" value="Genomic_DNA"/>
</dbReference>
<gene>
    <name evidence="2" type="ORF">N7463_006810</name>
</gene>
<evidence type="ECO:0000313" key="2">
    <source>
        <dbReference type="EMBL" id="KAJ5503936.1"/>
    </source>
</evidence>
<dbReference type="Proteomes" id="UP001149954">
    <property type="component" value="Unassembled WGS sequence"/>
</dbReference>
<comment type="caution">
    <text evidence="2">The sequence shown here is derived from an EMBL/GenBank/DDBJ whole genome shotgun (WGS) entry which is preliminary data.</text>
</comment>